<proteinExistence type="predicted"/>
<dbReference type="EMBL" id="EAAA01000835">
    <property type="status" value="NOT_ANNOTATED_CDS"/>
    <property type="molecule type" value="Genomic_DNA"/>
</dbReference>
<dbReference type="InParanoid" id="H2Y3P4"/>
<reference evidence="2" key="1">
    <citation type="journal article" date="2002" name="Science">
        <title>The draft genome of Ciona intestinalis: insights into chordate and vertebrate origins.</title>
        <authorList>
            <person name="Dehal P."/>
            <person name="Satou Y."/>
            <person name="Campbell R.K."/>
            <person name="Chapman J."/>
            <person name="Degnan B."/>
            <person name="De Tomaso A."/>
            <person name="Davidson B."/>
            <person name="Di Gregorio A."/>
            <person name="Gelpke M."/>
            <person name="Goodstein D.M."/>
            <person name="Harafuji N."/>
            <person name="Hastings K.E."/>
            <person name="Ho I."/>
            <person name="Hotta K."/>
            <person name="Huang W."/>
            <person name="Kawashima T."/>
            <person name="Lemaire P."/>
            <person name="Martinez D."/>
            <person name="Meinertzhagen I.A."/>
            <person name="Necula S."/>
            <person name="Nonaka M."/>
            <person name="Putnam N."/>
            <person name="Rash S."/>
            <person name="Saiga H."/>
            <person name="Satake M."/>
            <person name="Terry A."/>
            <person name="Yamada L."/>
            <person name="Wang H.G."/>
            <person name="Awazu S."/>
            <person name="Azumi K."/>
            <person name="Boore J."/>
            <person name="Branno M."/>
            <person name="Chin-Bow S."/>
            <person name="DeSantis R."/>
            <person name="Doyle S."/>
            <person name="Francino P."/>
            <person name="Keys D.N."/>
            <person name="Haga S."/>
            <person name="Hayashi H."/>
            <person name="Hino K."/>
            <person name="Imai K.S."/>
            <person name="Inaba K."/>
            <person name="Kano S."/>
            <person name="Kobayashi K."/>
            <person name="Kobayashi M."/>
            <person name="Lee B.I."/>
            <person name="Makabe K.W."/>
            <person name="Manohar C."/>
            <person name="Matassi G."/>
            <person name="Medina M."/>
            <person name="Mochizuki Y."/>
            <person name="Mount S."/>
            <person name="Morishita T."/>
            <person name="Miura S."/>
            <person name="Nakayama A."/>
            <person name="Nishizaka S."/>
            <person name="Nomoto H."/>
            <person name="Ohta F."/>
            <person name="Oishi K."/>
            <person name="Rigoutsos I."/>
            <person name="Sano M."/>
            <person name="Sasaki A."/>
            <person name="Sasakura Y."/>
            <person name="Shoguchi E."/>
            <person name="Shin-i T."/>
            <person name="Spagnuolo A."/>
            <person name="Stainier D."/>
            <person name="Suzuki M.M."/>
            <person name="Tassy O."/>
            <person name="Takatori N."/>
            <person name="Tokuoka M."/>
            <person name="Yagi K."/>
            <person name="Yoshizaki F."/>
            <person name="Wada S."/>
            <person name="Zhang C."/>
            <person name="Hyatt P.D."/>
            <person name="Larimer F."/>
            <person name="Detter C."/>
            <person name="Doggett N."/>
            <person name="Glavina T."/>
            <person name="Hawkins T."/>
            <person name="Richardson P."/>
            <person name="Lucas S."/>
            <person name="Kohara Y."/>
            <person name="Levine M."/>
            <person name="Satoh N."/>
            <person name="Rokhsar D.S."/>
        </authorList>
    </citation>
    <scope>NUCLEOTIDE SEQUENCE [LARGE SCALE GENOMIC DNA]</scope>
</reference>
<organism evidence="1 2">
    <name type="scientific">Ciona intestinalis</name>
    <name type="common">Transparent sea squirt</name>
    <name type="synonym">Ascidia intestinalis</name>
    <dbReference type="NCBI Taxonomy" id="7719"/>
    <lineage>
        <taxon>Eukaryota</taxon>
        <taxon>Metazoa</taxon>
        <taxon>Chordata</taxon>
        <taxon>Tunicata</taxon>
        <taxon>Ascidiacea</taxon>
        <taxon>Phlebobranchia</taxon>
        <taxon>Cionidae</taxon>
        <taxon>Ciona</taxon>
    </lineage>
</organism>
<sequence>MEKFTNILNRMKLHMEKYKEETLKIEKSSLKPYTSVSCKSMYRLIFAIVFEKISKIY</sequence>
<dbReference type="AlphaFoldDB" id="H2Y3P4"/>
<protein>
    <submittedName>
        <fullName evidence="1">Uncharacterized protein</fullName>
    </submittedName>
</protein>
<accession>H2Y3P4</accession>
<dbReference type="Proteomes" id="UP000008144">
    <property type="component" value="Chromosome 11"/>
</dbReference>
<name>H2Y3P4_CIOIN</name>
<evidence type="ECO:0000313" key="2">
    <source>
        <dbReference type="Proteomes" id="UP000008144"/>
    </source>
</evidence>
<dbReference type="HOGENOM" id="CLU_2995846_0_0_1"/>
<keyword evidence="2" id="KW-1185">Reference proteome</keyword>
<reference evidence="1" key="2">
    <citation type="journal article" date="2008" name="Genome Biol.">
        <title>Improved genome assembly and evidence-based global gene model set for the chordate Ciona intestinalis: new insight into intron and operon populations.</title>
        <authorList>
            <person name="Satou Y."/>
            <person name="Mineta K."/>
            <person name="Ogasawara M."/>
            <person name="Sasakura Y."/>
            <person name="Shoguchi E."/>
            <person name="Ueno K."/>
            <person name="Yamada L."/>
            <person name="Matsumoto J."/>
            <person name="Wasserscheid J."/>
            <person name="Dewar K."/>
            <person name="Wiley G.B."/>
            <person name="Macmil S.L."/>
            <person name="Roe B.A."/>
            <person name="Zeller R.W."/>
            <person name="Hastings K.E."/>
            <person name="Lemaire P."/>
            <person name="Lindquist E."/>
            <person name="Endo T."/>
            <person name="Hotta K."/>
            <person name="Inaba K."/>
        </authorList>
    </citation>
    <scope>NUCLEOTIDE SEQUENCE [LARGE SCALE GENOMIC DNA]</scope>
    <source>
        <strain evidence="1">wild type</strain>
    </source>
</reference>
<dbReference type="Ensembl" id="ENSCINT00000031824.1">
    <property type="protein sequence ID" value="ENSCINP00000036529.1"/>
    <property type="gene ID" value="ENSCING00000023175.1"/>
</dbReference>
<evidence type="ECO:0000313" key="1">
    <source>
        <dbReference type="Ensembl" id="ENSCINP00000036529.1"/>
    </source>
</evidence>
<reference evidence="1" key="3">
    <citation type="submission" date="2025-08" db="UniProtKB">
        <authorList>
            <consortium name="Ensembl"/>
        </authorList>
    </citation>
    <scope>IDENTIFICATION</scope>
</reference>
<reference evidence="1" key="4">
    <citation type="submission" date="2025-09" db="UniProtKB">
        <authorList>
            <consortium name="Ensembl"/>
        </authorList>
    </citation>
    <scope>IDENTIFICATION</scope>
</reference>